<sequence>MLETETKYKTESTEQDSSEHFDPYLCSLSPALKIIAKEELHEDDNIRCQALQQLREWITKHPRIKKCRTDSVFLLRFLRTKKFSVPDACEMLERYLTIRQLFPQWFSKLDILDPTISEIFDNGYLVPLPQRDEDGRQIILSVAKNFDPYKYTSVQMARVHSLVCEGLLDDEESQVAGYVYINDESGINMGFASLWSLSDLRNMIKCIQNSTPMRHKATHFVNIPHFANRIIELGVSLLSEKLKGRIAIHKSLDALKEKVKPEILPQEYGGSIPMADIIKDFKFKLLQKRASILSLDEMCIELTKDCNSSSIKSVSDIDGGVIGSFRKLEVD</sequence>
<dbReference type="SUPFAM" id="SSF52087">
    <property type="entry name" value="CRAL/TRIO domain"/>
    <property type="match status" value="1"/>
</dbReference>
<dbReference type="PANTHER" id="PTHR10174">
    <property type="entry name" value="ALPHA-TOCOPHEROL TRANSFER PROTEIN-RELATED"/>
    <property type="match status" value="1"/>
</dbReference>
<dbReference type="Pfam" id="PF03765">
    <property type="entry name" value="CRAL_TRIO_N"/>
    <property type="match status" value="1"/>
</dbReference>
<dbReference type="Gene3D" id="1.20.5.1200">
    <property type="entry name" value="Alpha-tocopherol transfer"/>
    <property type="match status" value="1"/>
</dbReference>
<reference evidence="3" key="2">
    <citation type="journal article" date="2015" name="Gigascience">
        <title>Reconstructing a comprehensive transcriptome assembly of a white-pupal translocated strain of the pest fruit fly Bactrocera cucurbitae.</title>
        <authorList>
            <person name="Sim S.B."/>
            <person name="Calla B."/>
            <person name="Hall B."/>
            <person name="DeRego T."/>
            <person name="Geib S.M."/>
        </authorList>
    </citation>
    <scope>NUCLEOTIDE SEQUENCE</scope>
</reference>
<feature type="region of interest" description="Disordered" evidence="1">
    <location>
        <begin position="1"/>
        <end position="20"/>
    </location>
</feature>
<feature type="domain" description="CRAL-TRIO" evidence="2">
    <location>
        <begin position="113"/>
        <end position="276"/>
    </location>
</feature>
<dbReference type="OrthoDB" id="1434354at2759"/>
<dbReference type="GO" id="GO:1902936">
    <property type="term" value="F:phosphatidylinositol bisphosphate binding"/>
    <property type="evidence" value="ECO:0007669"/>
    <property type="project" value="TreeGrafter"/>
</dbReference>
<dbReference type="PROSITE" id="PS50191">
    <property type="entry name" value="CRAL_TRIO"/>
    <property type="match status" value="1"/>
</dbReference>
<name>A0A0A1XFE3_ZEUCU</name>
<accession>A0A0A1XFE3</accession>
<dbReference type="GeneID" id="105219799"/>
<dbReference type="SMART" id="SM01100">
    <property type="entry name" value="CRAL_TRIO_N"/>
    <property type="match status" value="1"/>
</dbReference>
<organism evidence="3">
    <name type="scientific">Zeugodacus cucurbitae</name>
    <name type="common">Melon fruit fly</name>
    <name type="synonym">Bactrocera cucurbitae</name>
    <dbReference type="NCBI Taxonomy" id="28588"/>
    <lineage>
        <taxon>Eukaryota</taxon>
        <taxon>Metazoa</taxon>
        <taxon>Ecdysozoa</taxon>
        <taxon>Arthropoda</taxon>
        <taxon>Hexapoda</taxon>
        <taxon>Insecta</taxon>
        <taxon>Pterygota</taxon>
        <taxon>Neoptera</taxon>
        <taxon>Endopterygota</taxon>
        <taxon>Diptera</taxon>
        <taxon>Brachycera</taxon>
        <taxon>Muscomorpha</taxon>
        <taxon>Tephritoidea</taxon>
        <taxon>Tephritidae</taxon>
        <taxon>Zeugodacus</taxon>
        <taxon>Zeugodacus</taxon>
    </lineage>
</organism>
<dbReference type="SUPFAM" id="SSF46938">
    <property type="entry name" value="CRAL/TRIO N-terminal domain"/>
    <property type="match status" value="1"/>
</dbReference>
<dbReference type="EMBL" id="GBXI01004636">
    <property type="protein sequence ID" value="JAD09656.1"/>
    <property type="molecule type" value="Transcribed_RNA"/>
</dbReference>
<dbReference type="InterPro" id="IPR036273">
    <property type="entry name" value="CRAL/TRIO_N_dom_sf"/>
</dbReference>
<dbReference type="Gene3D" id="1.10.8.20">
    <property type="entry name" value="N-terminal domain of phosphatidylinositol transfer protein sec14p"/>
    <property type="match status" value="1"/>
</dbReference>
<reference evidence="3" key="1">
    <citation type="submission" date="2014-11" db="EMBL/GenBank/DDBJ databases">
        <authorList>
            <person name="Geib S."/>
        </authorList>
    </citation>
    <scope>NUCLEOTIDE SEQUENCE</scope>
</reference>
<dbReference type="GO" id="GO:0016020">
    <property type="term" value="C:membrane"/>
    <property type="evidence" value="ECO:0007669"/>
    <property type="project" value="TreeGrafter"/>
</dbReference>
<evidence type="ECO:0000259" key="2">
    <source>
        <dbReference type="PROSITE" id="PS50191"/>
    </source>
</evidence>
<proteinExistence type="predicted"/>
<dbReference type="SMART" id="SM00516">
    <property type="entry name" value="SEC14"/>
    <property type="match status" value="1"/>
</dbReference>
<gene>
    <name evidence="3" type="primary">CLVS2_1</name>
    <name evidence="3" type="ORF">g.25784</name>
</gene>
<dbReference type="PANTHER" id="PTHR10174:SF166">
    <property type="entry name" value="LD40136P"/>
    <property type="match status" value="1"/>
</dbReference>
<dbReference type="Gene3D" id="3.40.525.10">
    <property type="entry name" value="CRAL-TRIO lipid binding domain"/>
    <property type="match status" value="1"/>
</dbReference>
<dbReference type="PRINTS" id="PR00180">
    <property type="entry name" value="CRETINALDHBP"/>
</dbReference>
<protein>
    <submittedName>
        <fullName evidence="3">Clavesin-2</fullName>
    </submittedName>
</protein>
<dbReference type="InterPro" id="IPR001251">
    <property type="entry name" value="CRAL-TRIO_dom"/>
</dbReference>
<evidence type="ECO:0000256" key="1">
    <source>
        <dbReference type="SAM" id="MobiDB-lite"/>
    </source>
</evidence>
<dbReference type="CDD" id="cd00170">
    <property type="entry name" value="SEC14"/>
    <property type="match status" value="1"/>
</dbReference>
<evidence type="ECO:0000313" key="3">
    <source>
        <dbReference type="EMBL" id="JAD09656.1"/>
    </source>
</evidence>
<dbReference type="AlphaFoldDB" id="A0A0A1XFE3"/>
<dbReference type="InterPro" id="IPR036865">
    <property type="entry name" value="CRAL-TRIO_dom_sf"/>
</dbReference>
<dbReference type="Pfam" id="PF00650">
    <property type="entry name" value="CRAL_TRIO"/>
    <property type="match status" value="1"/>
</dbReference>
<dbReference type="InterPro" id="IPR011074">
    <property type="entry name" value="CRAL/TRIO_N_dom"/>
</dbReference>